<sequence length="461" mass="47844">MSYEDEFGEALRRTGEEFSTDPRALVEAGHARGRRLVRRRRATVFGGAAAIAAIAVTSAVVLPGLGGQGMESAAPAGSTESAPAAKGGEDAAADEGEKAKEGTKTSGGHVGAKELIATLTSLLPKGEVSAGYGHGTDDERANPNAGVTFDDGKGAAAIRIAFTRLGEEERQVAEDMTTCPDKALVAYDTCEVDKLPDGSRLMVFKGYDVHGSQKGGTKYWQAVLATPEGHVIDAGENNSTAEKGAPVNRPQPPLTAAQLKAIVTSDKWDPVFDAPEKRQPKNSDSSGSDDPAKSDAGKVDPGKGGDTGKGDSEGNEAPASPEQQAIRSTLIGLLPQGVKVTAQGGDGEFAYVVVDDGKGASMVQINVQPNMDDVRGELFNGAEELPDGTVFSWRESGGDKGVDGAVMWTADTLRPDGLRVVVSAFNSGTQHDAPSRETPALSKEQLKSLATSAKWAEIAGQ</sequence>
<keyword evidence="2" id="KW-0472">Membrane</keyword>
<feature type="compositionally biased region" description="Basic and acidic residues" evidence="1">
    <location>
        <begin position="290"/>
        <end position="312"/>
    </location>
</feature>
<keyword evidence="4" id="KW-1185">Reference proteome</keyword>
<keyword evidence="2" id="KW-0812">Transmembrane</keyword>
<evidence type="ECO:0000256" key="2">
    <source>
        <dbReference type="SAM" id="Phobius"/>
    </source>
</evidence>
<reference evidence="3 4" key="1">
    <citation type="submission" date="2020-02" db="EMBL/GenBank/DDBJ databases">
        <title>Whole-genome analyses of novel actinobacteria.</title>
        <authorList>
            <person name="Sahin N."/>
            <person name="Tokatli A."/>
        </authorList>
    </citation>
    <scope>NUCLEOTIDE SEQUENCE [LARGE SCALE GENOMIC DNA]</scope>
    <source>
        <strain evidence="3 4">YC504</strain>
    </source>
</reference>
<dbReference type="Proteomes" id="UP000481109">
    <property type="component" value="Unassembled WGS sequence"/>
</dbReference>
<proteinExistence type="predicted"/>
<dbReference type="AlphaFoldDB" id="A0A6G4XGE9"/>
<gene>
    <name evidence="3" type="ORF">G6045_12515</name>
</gene>
<evidence type="ECO:0000256" key="1">
    <source>
        <dbReference type="SAM" id="MobiDB-lite"/>
    </source>
</evidence>
<feature type="region of interest" description="Disordered" evidence="1">
    <location>
        <begin position="68"/>
        <end position="111"/>
    </location>
</feature>
<protein>
    <submittedName>
        <fullName evidence="3">Uncharacterized protein</fullName>
    </submittedName>
</protein>
<comment type="caution">
    <text evidence="3">The sequence shown here is derived from an EMBL/GenBank/DDBJ whole genome shotgun (WGS) entry which is preliminary data.</text>
</comment>
<feature type="compositionally biased region" description="Basic and acidic residues" evidence="1">
    <location>
        <begin position="271"/>
        <end position="281"/>
    </location>
</feature>
<keyword evidence="2" id="KW-1133">Transmembrane helix</keyword>
<evidence type="ECO:0000313" key="3">
    <source>
        <dbReference type="EMBL" id="NGO76478.1"/>
    </source>
</evidence>
<organism evidence="3 4">
    <name type="scientific">Streptomyces mesophilus</name>
    <dbReference type="NCBI Taxonomy" id="1775132"/>
    <lineage>
        <taxon>Bacteria</taxon>
        <taxon>Bacillati</taxon>
        <taxon>Actinomycetota</taxon>
        <taxon>Actinomycetes</taxon>
        <taxon>Kitasatosporales</taxon>
        <taxon>Streptomycetaceae</taxon>
        <taxon>Streptomyces</taxon>
    </lineage>
</organism>
<feature type="region of interest" description="Disordered" evidence="1">
    <location>
        <begin position="271"/>
        <end position="322"/>
    </location>
</feature>
<name>A0A6G4XGE9_9ACTN</name>
<feature type="region of interest" description="Disordered" evidence="1">
    <location>
        <begin position="232"/>
        <end position="252"/>
    </location>
</feature>
<evidence type="ECO:0000313" key="4">
    <source>
        <dbReference type="Proteomes" id="UP000481109"/>
    </source>
</evidence>
<feature type="transmembrane region" description="Helical" evidence="2">
    <location>
        <begin position="42"/>
        <end position="65"/>
    </location>
</feature>
<accession>A0A6G4XGE9</accession>
<dbReference type="EMBL" id="JAAKZW010000037">
    <property type="protein sequence ID" value="NGO76478.1"/>
    <property type="molecule type" value="Genomic_DNA"/>
</dbReference>
<dbReference type="RefSeq" id="WP_165331977.1">
    <property type="nucleotide sequence ID" value="NZ_JAAKZW010000037.1"/>
</dbReference>